<evidence type="ECO:0000313" key="3">
    <source>
        <dbReference type="Proteomes" id="UP000548067"/>
    </source>
</evidence>
<proteinExistence type="predicted"/>
<dbReference type="EMBL" id="JABCJF010000006">
    <property type="protein sequence ID" value="NMR35006.1"/>
    <property type="molecule type" value="Genomic_DNA"/>
</dbReference>
<name>A0A848N3R1_9FLAO</name>
<organism evidence="2 3">
    <name type="scientific">Chryseobacterium aquaticum</name>
    <dbReference type="NCBI Taxonomy" id="452084"/>
    <lineage>
        <taxon>Bacteria</taxon>
        <taxon>Pseudomonadati</taxon>
        <taxon>Bacteroidota</taxon>
        <taxon>Flavobacteriia</taxon>
        <taxon>Flavobacteriales</taxon>
        <taxon>Weeksellaceae</taxon>
        <taxon>Chryseobacterium group</taxon>
        <taxon>Chryseobacterium</taxon>
    </lineage>
</organism>
<accession>A0A848N3R1</accession>
<protein>
    <submittedName>
        <fullName evidence="2">Uncharacterized protein</fullName>
    </submittedName>
</protein>
<dbReference type="Proteomes" id="UP000548067">
    <property type="component" value="Unassembled WGS sequence"/>
</dbReference>
<reference evidence="2 3" key="1">
    <citation type="submission" date="2020-04" db="EMBL/GenBank/DDBJ databases">
        <title>Genome analysis and antimicrobial resistance characteristics of Chryseobacterium aquaticum isolated from farmed salmonids.</title>
        <authorList>
            <person name="Saticioglu I.B."/>
            <person name="Duman M."/>
            <person name="Altun S."/>
        </authorList>
    </citation>
    <scope>NUCLEOTIDE SEQUENCE [LARGE SCALE GENOMIC DNA]</scope>
    <source>
        <strain evidence="2 3">C-174</strain>
    </source>
</reference>
<evidence type="ECO:0000256" key="1">
    <source>
        <dbReference type="SAM" id="Phobius"/>
    </source>
</evidence>
<dbReference type="InterPro" id="IPR048136">
    <property type="entry name" value="STM3941-like"/>
</dbReference>
<dbReference type="NCBIfam" id="NF041635">
    <property type="entry name" value="STM3941_fam"/>
    <property type="match status" value="1"/>
</dbReference>
<feature type="transmembrane region" description="Helical" evidence="1">
    <location>
        <begin position="55"/>
        <end position="75"/>
    </location>
</feature>
<dbReference type="AlphaFoldDB" id="A0A848N3R1"/>
<sequence>MKNDDQIEIPLSKRKMTLLLIGALAFVAIGLLFMISPPEVNHTNRRAALFNPVFLLFIGSASVLFFGFCAVFFSIKLFDKKQGLIINQKGIIDNSSGLSLGLVLRSDIQKIEIITVNNQKFIMFILKKPQDYLNKITNQLKRKGMEINLKLYGAPISISANFLQTNAKDLYELLIEKWEEFKKEND</sequence>
<keyword evidence="1" id="KW-0472">Membrane</keyword>
<keyword evidence="1" id="KW-0812">Transmembrane</keyword>
<gene>
    <name evidence="2" type="ORF">HIO71_12500</name>
</gene>
<feature type="transmembrane region" description="Helical" evidence="1">
    <location>
        <begin position="16"/>
        <end position="35"/>
    </location>
</feature>
<keyword evidence="1" id="KW-1133">Transmembrane helix</keyword>
<comment type="caution">
    <text evidence="2">The sequence shown here is derived from an EMBL/GenBank/DDBJ whole genome shotgun (WGS) entry which is preliminary data.</text>
</comment>
<evidence type="ECO:0000313" key="2">
    <source>
        <dbReference type="EMBL" id="NMR35006.1"/>
    </source>
</evidence>